<keyword evidence="4" id="KW-0862">Zinc</keyword>
<dbReference type="PANTHER" id="PTHR10201:SF323">
    <property type="entry name" value="MATRIX METALLOPROTEINASE-21"/>
    <property type="match status" value="1"/>
</dbReference>
<organism evidence="7 8">
    <name type="scientific">Pediococcus pentosaceus</name>
    <dbReference type="NCBI Taxonomy" id="1255"/>
    <lineage>
        <taxon>Bacteria</taxon>
        <taxon>Bacillati</taxon>
        <taxon>Bacillota</taxon>
        <taxon>Bacilli</taxon>
        <taxon>Lactobacillales</taxon>
        <taxon>Lactobacillaceae</taxon>
        <taxon>Pediococcus</taxon>
    </lineage>
</organism>
<dbReference type="GO" id="GO:0004222">
    <property type="term" value="F:metalloendopeptidase activity"/>
    <property type="evidence" value="ECO:0007669"/>
    <property type="project" value="InterPro"/>
</dbReference>
<dbReference type="GO" id="GO:0008270">
    <property type="term" value="F:zinc ion binding"/>
    <property type="evidence" value="ECO:0007669"/>
    <property type="project" value="InterPro"/>
</dbReference>
<reference evidence="7 8" key="1">
    <citation type="submission" date="2017-05" db="EMBL/GenBank/DDBJ databases">
        <title>Genome sequence of Pediococcus pentosaceus strain SRCM100892.</title>
        <authorList>
            <person name="Cho S.H."/>
        </authorList>
    </citation>
    <scope>NUCLEOTIDE SEQUENCE [LARGE SCALE GENOMIC DNA]</scope>
    <source>
        <strain evidence="7 8">SRCM100892</strain>
    </source>
</reference>
<feature type="domain" description="Peptidase metallopeptidase" evidence="6">
    <location>
        <begin position="76"/>
        <end position="231"/>
    </location>
</feature>
<dbReference type="Gene3D" id="3.40.390.10">
    <property type="entry name" value="Collagenase (Catalytic Domain)"/>
    <property type="match status" value="1"/>
</dbReference>
<dbReference type="InterPro" id="IPR001818">
    <property type="entry name" value="Pept_M10_metallopeptidase"/>
</dbReference>
<dbReference type="Pfam" id="PF00413">
    <property type="entry name" value="Peptidase_M10"/>
    <property type="match status" value="1"/>
</dbReference>
<evidence type="ECO:0000313" key="7">
    <source>
        <dbReference type="EMBL" id="ARW20164.1"/>
    </source>
</evidence>
<dbReference type="CDD" id="cd04268">
    <property type="entry name" value="ZnMc_MMP_like"/>
    <property type="match status" value="1"/>
</dbReference>
<dbReference type="InterPro" id="IPR024079">
    <property type="entry name" value="MetalloPept_cat_dom_sf"/>
</dbReference>
<evidence type="ECO:0000256" key="3">
    <source>
        <dbReference type="ARBA" id="ARBA00022801"/>
    </source>
</evidence>
<keyword evidence="1" id="KW-0645">Protease</keyword>
<evidence type="ECO:0000256" key="2">
    <source>
        <dbReference type="ARBA" id="ARBA00022723"/>
    </source>
</evidence>
<dbReference type="PANTHER" id="PTHR10201">
    <property type="entry name" value="MATRIX METALLOPROTEINASE"/>
    <property type="match status" value="1"/>
</dbReference>
<evidence type="ECO:0000259" key="6">
    <source>
        <dbReference type="SMART" id="SM00235"/>
    </source>
</evidence>
<dbReference type="RefSeq" id="WP_055126127.1">
    <property type="nucleotide sequence ID" value="NZ_BJZY01000008.1"/>
</dbReference>
<keyword evidence="5" id="KW-0482">Metalloprotease</keyword>
<dbReference type="SUPFAM" id="SSF55486">
    <property type="entry name" value="Metalloproteases ('zincins'), catalytic domain"/>
    <property type="match status" value="1"/>
</dbReference>
<dbReference type="SMART" id="SM00235">
    <property type="entry name" value="ZnMc"/>
    <property type="match status" value="1"/>
</dbReference>
<keyword evidence="3" id="KW-0378">Hydrolase</keyword>
<gene>
    <name evidence="7" type="ORF">S100892_01620</name>
</gene>
<evidence type="ECO:0000256" key="4">
    <source>
        <dbReference type="ARBA" id="ARBA00022833"/>
    </source>
</evidence>
<dbReference type="EMBL" id="CP021474">
    <property type="protein sequence ID" value="ARW20164.1"/>
    <property type="molecule type" value="Genomic_DNA"/>
</dbReference>
<dbReference type="GO" id="GO:0006508">
    <property type="term" value="P:proteolysis"/>
    <property type="evidence" value="ECO:0007669"/>
    <property type="project" value="UniProtKB-KW"/>
</dbReference>
<sequence>MRIRTLLTWLLLFLGATWVIKNNIVQIPDNVQQTFRNGVSRVTTNLNSILDSNWNFNQNKTSTKKDVSDDATPVESIVKNKNLSNKYYYSYQAGTPEAVQNVFKRAIATYNATGIVKIVPGAEQGWLNHLELGTYRKNVPLNQSRTIELGIGGPKIMEQTGVVSRIANHASAKLNIYYNKAVSQAVATHEVGHALGLDHSQAEDSVMYPLDREQTALSPADLAGLKSIYGETK</sequence>
<dbReference type="InterPro" id="IPR006026">
    <property type="entry name" value="Peptidase_Metallo"/>
</dbReference>
<dbReference type="Proteomes" id="UP000196118">
    <property type="component" value="Chromosome"/>
</dbReference>
<name>A0A1Y0VRS2_PEDPE</name>
<keyword evidence="2" id="KW-0479">Metal-binding</keyword>
<accession>A0A1Y0VRS2</accession>
<dbReference type="AlphaFoldDB" id="A0A1Y0VRS2"/>
<protein>
    <recommendedName>
        <fullName evidence="6">Peptidase metallopeptidase domain-containing protein</fullName>
    </recommendedName>
</protein>
<evidence type="ECO:0000313" key="8">
    <source>
        <dbReference type="Proteomes" id="UP000196118"/>
    </source>
</evidence>
<evidence type="ECO:0000256" key="5">
    <source>
        <dbReference type="ARBA" id="ARBA00023049"/>
    </source>
</evidence>
<dbReference type="GO" id="GO:0031012">
    <property type="term" value="C:extracellular matrix"/>
    <property type="evidence" value="ECO:0007669"/>
    <property type="project" value="InterPro"/>
</dbReference>
<evidence type="ECO:0000256" key="1">
    <source>
        <dbReference type="ARBA" id="ARBA00022670"/>
    </source>
</evidence>
<proteinExistence type="predicted"/>